<feature type="signal peptide" evidence="3">
    <location>
        <begin position="1"/>
        <end position="18"/>
    </location>
</feature>
<accession>A0A7S3PB23</accession>
<dbReference type="PANTHER" id="PTHR30570:SF1">
    <property type="entry name" value="PHOSPHATE-BINDING PROTEIN PSTS"/>
    <property type="match status" value="1"/>
</dbReference>
<dbReference type="EMBL" id="HBIM01022059">
    <property type="protein sequence ID" value="CAE0419598.1"/>
    <property type="molecule type" value="Transcribed_RNA"/>
</dbReference>
<dbReference type="PANTHER" id="PTHR30570">
    <property type="entry name" value="PERIPLASMIC PHOSPHATE BINDING COMPONENT OF PHOSPHATE ABC TRANSPORTER"/>
    <property type="match status" value="1"/>
</dbReference>
<proteinExistence type="predicted"/>
<dbReference type="InterPro" id="IPR024370">
    <property type="entry name" value="PBP_domain"/>
</dbReference>
<keyword evidence="2" id="KW-0472">Membrane</keyword>
<feature type="chain" id="PRO_5031001187" description="PBP domain-containing protein" evidence="3">
    <location>
        <begin position="19"/>
        <end position="736"/>
    </location>
</feature>
<feature type="domain" description="PBP" evidence="4">
    <location>
        <begin position="361"/>
        <end position="642"/>
    </location>
</feature>
<gene>
    <name evidence="5" type="ORF">ACOF00016_LOCUS16413</name>
</gene>
<dbReference type="SUPFAM" id="SSF53850">
    <property type="entry name" value="Periplasmic binding protein-like II"/>
    <property type="match status" value="2"/>
</dbReference>
<dbReference type="Pfam" id="PF12849">
    <property type="entry name" value="PBP_like_2"/>
    <property type="match status" value="2"/>
</dbReference>
<evidence type="ECO:0000259" key="4">
    <source>
        <dbReference type="Pfam" id="PF12849"/>
    </source>
</evidence>
<dbReference type="Gene3D" id="3.40.190.10">
    <property type="entry name" value="Periplasmic binding protein-like II"/>
    <property type="match status" value="4"/>
</dbReference>
<protein>
    <recommendedName>
        <fullName evidence="4">PBP domain-containing protein</fullName>
    </recommendedName>
</protein>
<dbReference type="InterPro" id="IPR050811">
    <property type="entry name" value="Phosphate_ABC_transporter"/>
</dbReference>
<evidence type="ECO:0000256" key="2">
    <source>
        <dbReference type="SAM" id="Phobius"/>
    </source>
</evidence>
<feature type="transmembrane region" description="Helical" evidence="2">
    <location>
        <begin position="704"/>
        <end position="726"/>
    </location>
</feature>
<evidence type="ECO:0000256" key="3">
    <source>
        <dbReference type="SAM" id="SignalP"/>
    </source>
</evidence>
<keyword evidence="2" id="KW-0812">Transmembrane</keyword>
<keyword evidence="1 3" id="KW-0732">Signal</keyword>
<reference evidence="5" key="1">
    <citation type="submission" date="2021-01" db="EMBL/GenBank/DDBJ databases">
        <authorList>
            <person name="Corre E."/>
            <person name="Pelletier E."/>
            <person name="Niang G."/>
            <person name="Scheremetjew M."/>
            <person name="Finn R."/>
            <person name="Kale V."/>
            <person name="Holt S."/>
            <person name="Cochrane G."/>
            <person name="Meng A."/>
            <person name="Brown T."/>
            <person name="Cohen L."/>
        </authorList>
    </citation>
    <scope>NUCLEOTIDE SEQUENCE</scope>
    <source>
        <strain evidence="5">CCMP127</strain>
    </source>
</reference>
<name>A0A7S3PB23_9STRA</name>
<evidence type="ECO:0000313" key="5">
    <source>
        <dbReference type="EMBL" id="CAE0419598.1"/>
    </source>
</evidence>
<evidence type="ECO:0000256" key="1">
    <source>
        <dbReference type="ARBA" id="ARBA00022729"/>
    </source>
</evidence>
<sequence length="736" mass="80967">MSMIIVFLLLLLLPTVATQQDVACPVGSITMAGAEGGRRVVEAWRDAYVTQCPDVEIVTAGGGYAAGAARVCDNHLIYGPVNMAAMSGPFFFPQASTDNGWKYQCKKSDRDALLIHVAQQGLSIQTAATGVAAECIGMLGGLTLHQLRWIFSSFAIGELDHSGWDVASVPFDDGDDSTHLWSELNGNCTATEIIIAGPPVGSAAFDFFKTHVLTAAEEEPREYHTGQNVRELESFMQESEAAISFFQMYDMLSVEYGDLARTLSPVAIMNDHHDYVKPNANTFETGEYPVLRDIYLGINDDPNALEVTRPFLEFGLSEEGSKVLKDNGFWPIREYQKFIMYTRLQSQHGLQNFDIREHCGPPDGSFSIAGSTTVAPVSHMWAKVFKMGCRVSIDLDGGGSSSGAGRVCGNLDHGKPVDIGNMSREWKSTEGQIREGGEDFVLDCVEGYTKRSTVQIDVALDGISVVMPQDGAGHRCIELLGGLTKDQLRWIFSSYDESKLTETGWNPSSLKNSDGNSETHLWRELDVRCDAAEIALNGGTTDGGTFTIFTDYLLTDKHNGEAIAQDRVHGYFAGEAEEILLELLKNDGSIGFDGYHYYFNNQALFWAAPIENTEGKFISPSLETIGDGTYPMVQSLYMNLLNDKASLEQTTRLIEFGLYHPELIEPSGYVAVQGNLREEMLRRIYDAPYAVEEIQGDDDEEVPLAVIASVVSGVFALLCTGIYVCYRMYDSNNQYK</sequence>
<feature type="domain" description="PBP" evidence="4">
    <location>
        <begin position="21"/>
        <end position="318"/>
    </location>
</feature>
<dbReference type="AlphaFoldDB" id="A0A7S3PB23"/>
<keyword evidence="2" id="KW-1133">Transmembrane helix</keyword>
<organism evidence="5">
    <name type="scientific">Amphora coffeiformis</name>
    <dbReference type="NCBI Taxonomy" id="265554"/>
    <lineage>
        <taxon>Eukaryota</taxon>
        <taxon>Sar</taxon>
        <taxon>Stramenopiles</taxon>
        <taxon>Ochrophyta</taxon>
        <taxon>Bacillariophyta</taxon>
        <taxon>Bacillariophyceae</taxon>
        <taxon>Bacillariophycidae</taxon>
        <taxon>Thalassiophysales</taxon>
        <taxon>Catenulaceae</taxon>
        <taxon>Amphora</taxon>
    </lineage>
</organism>